<evidence type="ECO:0000259" key="4">
    <source>
        <dbReference type="PROSITE" id="PS50987"/>
    </source>
</evidence>
<dbReference type="InterPro" id="IPR001845">
    <property type="entry name" value="HTH_ArsR_DNA-bd_dom"/>
</dbReference>
<evidence type="ECO:0000313" key="5">
    <source>
        <dbReference type="EMBL" id="MFD1782099.1"/>
    </source>
</evidence>
<feature type="domain" description="HTH arsR-type" evidence="4">
    <location>
        <begin position="8"/>
        <end position="102"/>
    </location>
</feature>
<keyword evidence="2" id="KW-0238">DNA-binding</keyword>
<name>A0ABW4MVU4_9CAUL</name>
<dbReference type="InterPro" id="IPR036388">
    <property type="entry name" value="WH-like_DNA-bd_sf"/>
</dbReference>
<evidence type="ECO:0000313" key="6">
    <source>
        <dbReference type="Proteomes" id="UP001597237"/>
    </source>
</evidence>
<evidence type="ECO:0000256" key="2">
    <source>
        <dbReference type="ARBA" id="ARBA00023125"/>
    </source>
</evidence>
<dbReference type="PRINTS" id="PR00778">
    <property type="entry name" value="HTHARSR"/>
</dbReference>
<accession>A0ABW4MVU4</accession>
<dbReference type="Pfam" id="PF01022">
    <property type="entry name" value="HTH_5"/>
    <property type="match status" value="1"/>
</dbReference>
<dbReference type="InterPro" id="IPR051081">
    <property type="entry name" value="HTH_MetalResp_TranReg"/>
</dbReference>
<sequence length="192" mass="21771">MSVEGANVDTPDFQTLLAFFKAMANESRLRIVGLLAERERSVQELAELLDLKEPTVSHHLAALKALGLVSARAEGVTRWHALRPEALTAMNRALLEPKAVSAMAPATESWEEKVLAGFVEPDGRLKVIPASRRKREVVLRWLTDQFEEGRRYKEAEVNEILQRRHWDSATLRREMIGHGMMAREAGVYWRTS</sequence>
<keyword evidence="3" id="KW-0804">Transcription</keyword>
<dbReference type="Gene3D" id="1.10.10.10">
    <property type="entry name" value="Winged helix-like DNA-binding domain superfamily/Winged helix DNA-binding domain"/>
    <property type="match status" value="1"/>
</dbReference>
<dbReference type="Pfam" id="PF09860">
    <property type="entry name" value="DUF2087"/>
    <property type="match status" value="1"/>
</dbReference>
<dbReference type="NCBIfam" id="NF033788">
    <property type="entry name" value="HTH_metalloreg"/>
    <property type="match status" value="1"/>
</dbReference>
<protein>
    <submittedName>
        <fullName evidence="5">Metalloregulator ArsR/SmtB family transcription factor</fullName>
    </submittedName>
</protein>
<dbReference type="SUPFAM" id="SSF46785">
    <property type="entry name" value="Winged helix' DNA-binding domain"/>
    <property type="match status" value="1"/>
</dbReference>
<reference evidence="6" key="1">
    <citation type="journal article" date="2019" name="Int. J. Syst. Evol. Microbiol.">
        <title>The Global Catalogue of Microorganisms (GCM) 10K type strain sequencing project: providing services to taxonomists for standard genome sequencing and annotation.</title>
        <authorList>
            <consortium name="The Broad Institute Genomics Platform"/>
            <consortium name="The Broad Institute Genome Sequencing Center for Infectious Disease"/>
            <person name="Wu L."/>
            <person name="Ma J."/>
        </authorList>
    </citation>
    <scope>NUCLEOTIDE SEQUENCE [LARGE SCALE GENOMIC DNA]</scope>
    <source>
        <strain evidence="6">DFY28</strain>
    </source>
</reference>
<dbReference type="Proteomes" id="UP001597237">
    <property type="component" value="Unassembled WGS sequence"/>
</dbReference>
<dbReference type="InterPro" id="IPR036390">
    <property type="entry name" value="WH_DNA-bd_sf"/>
</dbReference>
<evidence type="ECO:0000256" key="1">
    <source>
        <dbReference type="ARBA" id="ARBA00023015"/>
    </source>
</evidence>
<dbReference type="PROSITE" id="PS50987">
    <property type="entry name" value="HTH_ARSR_2"/>
    <property type="match status" value="1"/>
</dbReference>
<dbReference type="CDD" id="cd00090">
    <property type="entry name" value="HTH_ARSR"/>
    <property type="match status" value="1"/>
</dbReference>
<proteinExistence type="predicted"/>
<dbReference type="InterPro" id="IPR011991">
    <property type="entry name" value="ArsR-like_HTH"/>
</dbReference>
<organism evidence="5 6">
    <name type="scientific">Phenylobacterium terrae</name>
    <dbReference type="NCBI Taxonomy" id="2665495"/>
    <lineage>
        <taxon>Bacteria</taxon>
        <taxon>Pseudomonadati</taxon>
        <taxon>Pseudomonadota</taxon>
        <taxon>Alphaproteobacteria</taxon>
        <taxon>Caulobacterales</taxon>
        <taxon>Caulobacteraceae</taxon>
        <taxon>Phenylobacterium</taxon>
    </lineage>
</organism>
<evidence type="ECO:0000256" key="3">
    <source>
        <dbReference type="ARBA" id="ARBA00023163"/>
    </source>
</evidence>
<keyword evidence="1" id="KW-0805">Transcription regulation</keyword>
<gene>
    <name evidence="5" type="ORF">ACFSC0_01740</name>
</gene>
<dbReference type="InterPro" id="IPR018656">
    <property type="entry name" value="DUF2087"/>
</dbReference>
<dbReference type="PANTHER" id="PTHR33154:SF33">
    <property type="entry name" value="TRANSCRIPTIONAL REPRESSOR SDPR"/>
    <property type="match status" value="1"/>
</dbReference>
<dbReference type="PANTHER" id="PTHR33154">
    <property type="entry name" value="TRANSCRIPTIONAL REGULATOR, ARSR FAMILY"/>
    <property type="match status" value="1"/>
</dbReference>
<comment type="caution">
    <text evidence="5">The sequence shown here is derived from an EMBL/GenBank/DDBJ whole genome shotgun (WGS) entry which is preliminary data.</text>
</comment>
<dbReference type="RefSeq" id="WP_377281073.1">
    <property type="nucleotide sequence ID" value="NZ_JBHRSI010000003.1"/>
</dbReference>
<keyword evidence="6" id="KW-1185">Reference proteome</keyword>
<dbReference type="EMBL" id="JBHUEY010000001">
    <property type="protein sequence ID" value="MFD1782099.1"/>
    <property type="molecule type" value="Genomic_DNA"/>
</dbReference>
<dbReference type="SMART" id="SM00418">
    <property type="entry name" value="HTH_ARSR"/>
    <property type="match status" value="1"/>
</dbReference>